<reference evidence="2" key="1">
    <citation type="submission" date="2022-07" db="EMBL/GenBank/DDBJ databases">
        <title>Phylogenomic reconstructions and comparative analyses of Kickxellomycotina fungi.</title>
        <authorList>
            <person name="Reynolds N.K."/>
            <person name="Stajich J.E."/>
            <person name="Barry K."/>
            <person name="Grigoriev I.V."/>
            <person name="Crous P."/>
            <person name="Smith M.E."/>
        </authorList>
    </citation>
    <scope>NUCLEOTIDE SEQUENCE</scope>
    <source>
        <strain evidence="2">NBRC 100468</strain>
    </source>
</reference>
<feature type="compositionally biased region" description="Low complexity" evidence="1">
    <location>
        <begin position="66"/>
        <end position="123"/>
    </location>
</feature>
<dbReference type="AlphaFoldDB" id="A0A9W7ZK01"/>
<organism evidence="2 3">
    <name type="scientific">Mycoemilia scoparia</name>
    <dbReference type="NCBI Taxonomy" id="417184"/>
    <lineage>
        <taxon>Eukaryota</taxon>
        <taxon>Fungi</taxon>
        <taxon>Fungi incertae sedis</taxon>
        <taxon>Zoopagomycota</taxon>
        <taxon>Kickxellomycotina</taxon>
        <taxon>Kickxellomycetes</taxon>
        <taxon>Kickxellales</taxon>
        <taxon>Kickxellaceae</taxon>
        <taxon>Mycoemilia</taxon>
    </lineage>
</organism>
<feature type="compositionally biased region" description="Polar residues" evidence="1">
    <location>
        <begin position="1"/>
        <end position="29"/>
    </location>
</feature>
<feature type="compositionally biased region" description="Polar residues" evidence="1">
    <location>
        <begin position="124"/>
        <end position="133"/>
    </location>
</feature>
<feature type="region of interest" description="Disordered" evidence="1">
    <location>
        <begin position="1"/>
        <end position="182"/>
    </location>
</feature>
<proteinExistence type="predicted"/>
<accession>A0A9W7ZK01</accession>
<feature type="non-terminal residue" evidence="2">
    <location>
        <position position="244"/>
    </location>
</feature>
<dbReference type="EMBL" id="JANBPU010000637">
    <property type="protein sequence ID" value="KAJ1910059.1"/>
    <property type="molecule type" value="Genomic_DNA"/>
</dbReference>
<feature type="compositionally biased region" description="Basic residues" evidence="1">
    <location>
        <begin position="172"/>
        <end position="182"/>
    </location>
</feature>
<name>A0A9W7ZK01_9FUNG</name>
<evidence type="ECO:0000313" key="3">
    <source>
        <dbReference type="Proteomes" id="UP001150538"/>
    </source>
</evidence>
<evidence type="ECO:0000313" key="2">
    <source>
        <dbReference type="EMBL" id="KAJ1910059.1"/>
    </source>
</evidence>
<feature type="compositionally biased region" description="Polar residues" evidence="1">
    <location>
        <begin position="39"/>
        <end position="49"/>
    </location>
</feature>
<sequence>MDTSMSQTETIISTGTIRPLESSGQTTHTSKGKEREQPDTSGPASTSTASKRKRDPMPEPSSSSNSTPQRPNSSESSSSSNLSSSTSSSASTPHFSNNSESSSSSSVSNTSDTSESSDAASTAQPSEAVSSQLDILLPNPMERRSDPEVEIPYDSGQERDFHGQVNTPPPGGRHRRTLSPRHNPRFGKVFRDADNQVRYNLGHFTATLSEARPIVLNDFGSDRSRNPFGILRNIDIDLVIRAWG</sequence>
<evidence type="ECO:0000256" key="1">
    <source>
        <dbReference type="SAM" id="MobiDB-lite"/>
    </source>
</evidence>
<protein>
    <submittedName>
        <fullName evidence="2">Uncharacterized protein</fullName>
    </submittedName>
</protein>
<keyword evidence="3" id="KW-1185">Reference proteome</keyword>
<gene>
    <name evidence="2" type="ORF">H4219_006289</name>
</gene>
<dbReference type="Proteomes" id="UP001150538">
    <property type="component" value="Unassembled WGS sequence"/>
</dbReference>
<comment type="caution">
    <text evidence="2">The sequence shown here is derived from an EMBL/GenBank/DDBJ whole genome shotgun (WGS) entry which is preliminary data.</text>
</comment>